<dbReference type="InParanoid" id="A0A507AJY2"/>
<dbReference type="OrthoDB" id="20900at2759"/>
<sequence>MSVPVDLRVLCRRLASTPVGDLPGLCPVLVSHVLRCSGPLSSPLEPKNKEGVNESSMLVNKFRTQINTLLNGKTPQGRFVAVVLIKSVIDVGGWECLRTSGTWVRGLLSVLQKPDPIASKELEIATPTVGSFVTACLQIIKPSGTDRLPQAPLQVVETVVNALFTIVPLFPTTLRPLAAQIRAAVRVYIAPTTSDKIIIPRSLRVVSRHLVISLHQTAPKNGVAEEWQKYFASTIRVCHSTSDQVFRAVRESWEPSSNHERTEISFDEDPQGGGDAAEELPAWTGLQSGGERLTGLLELLVQFYQCPSKSPVALSLATSSDLLMRLSLVLPPVPGTQERDSSITLNPSVSREEREELWSALPDVHLATLHVLLAMIKRLDSHILAQVSEMLELTIRVFKASRPDTRIREAAFVIIRELLLLSGPTLSKAAVDPLDVLIQACCHDILCAAGYLEAEKPQANPSPASNGAKSKPTATANADLFLSSKDSTSSSTPLVRLSASHQEAAGSLLATFLSHLPQEHLKKAERALLDRTAILSGTKSAMVSSVLHPYMDKSGRYFANTLPFLTQRYPHDPDVEILRTNIRSRPYYFGDVLGLSTKDGAAGLTNGDEEAANAGGETAGSFWGAAGTDTAKTAATRSGFGAFGSISDDVDMVEAVAEGESEPVPEVDEEPEPVVEAMTLKRKSVDVEVEPSAAKRIDTGKAPEQTSLAEAENHDSGEDSDSDGSVHLDMVLDDEDDDEDED</sequence>
<dbReference type="PANTHER" id="PTHR34105:SF1">
    <property type="entry name" value="PROLINE-, GLUTAMIC ACID- AND LEUCINE-RICH PROTEIN 1"/>
    <property type="match status" value="1"/>
</dbReference>
<comment type="similarity">
    <text evidence="2">Belongs to the RIX1/PELP1 family.</text>
</comment>
<name>A0A507AJY2_9PEZI</name>
<comment type="subcellular location">
    <subcellularLocation>
        <location evidence="1">Nucleus</location>
    </subcellularLocation>
</comment>
<evidence type="ECO:0000313" key="8">
    <source>
        <dbReference type="Proteomes" id="UP000319257"/>
    </source>
</evidence>
<feature type="region of interest" description="Disordered" evidence="5">
    <location>
        <begin position="684"/>
        <end position="742"/>
    </location>
</feature>
<accession>A0A507AJY2</accession>
<organism evidence="7 8">
    <name type="scientific">Thyridium curvatum</name>
    <dbReference type="NCBI Taxonomy" id="1093900"/>
    <lineage>
        <taxon>Eukaryota</taxon>
        <taxon>Fungi</taxon>
        <taxon>Dikarya</taxon>
        <taxon>Ascomycota</taxon>
        <taxon>Pezizomycotina</taxon>
        <taxon>Sordariomycetes</taxon>
        <taxon>Sordariomycetidae</taxon>
        <taxon>Thyridiales</taxon>
        <taxon>Thyridiaceae</taxon>
        <taxon>Thyridium</taxon>
    </lineage>
</organism>
<evidence type="ECO:0000256" key="1">
    <source>
        <dbReference type="ARBA" id="ARBA00004123"/>
    </source>
</evidence>
<dbReference type="EMBL" id="SKBQ01000062">
    <property type="protein sequence ID" value="TPX09792.1"/>
    <property type="molecule type" value="Genomic_DNA"/>
</dbReference>
<evidence type="ECO:0000256" key="4">
    <source>
        <dbReference type="ARBA" id="ARBA00023242"/>
    </source>
</evidence>
<evidence type="ECO:0000313" key="7">
    <source>
        <dbReference type="EMBL" id="TPX09792.1"/>
    </source>
</evidence>
<proteinExistence type="inferred from homology"/>
<dbReference type="InterPro" id="IPR016024">
    <property type="entry name" value="ARM-type_fold"/>
</dbReference>
<dbReference type="PANTHER" id="PTHR34105">
    <property type="entry name" value="PROLINE-, GLUTAMIC ACID- AND LEUCINE-RICH PROTEIN 1"/>
    <property type="match status" value="1"/>
</dbReference>
<evidence type="ECO:0000259" key="6">
    <source>
        <dbReference type="Pfam" id="PF08167"/>
    </source>
</evidence>
<dbReference type="STRING" id="1093900.A0A507AJY2"/>
<dbReference type="Proteomes" id="UP000319257">
    <property type="component" value="Unassembled WGS sequence"/>
</dbReference>
<dbReference type="InterPro" id="IPR012583">
    <property type="entry name" value="RIX1_N"/>
</dbReference>
<evidence type="ECO:0000256" key="2">
    <source>
        <dbReference type="ARBA" id="ARBA00010511"/>
    </source>
</evidence>
<dbReference type="GO" id="GO:0005634">
    <property type="term" value="C:nucleus"/>
    <property type="evidence" value="ECO:0007669"/>
    <property type="project" value="UniProtKB-SubCell"/>
</dbReference>
<dbReference type="Pfam" id="PF08167">
    <property type="entry name" value="RIX1"/>
    <property type="match status" value="2"/>
</dbReference>
<evidence type="ECO:0000256" key="3">
    <source>
        <dbReference type="ARBA" id="ARBA00021502"/>
    </source>
</evidence>
<gene>
    <name evidence="7" type="ORF">E0L32_008983</name>
</gene>
<keyword evidence="4" id="KW-0539">Nucleus</keyword>
<dbReference type="SUPFAM" id="SSF48371">
    <property type="entry name" value="ARM repeat"/>
    <property type="match status" value="1"/>
</dbReference>
<dbReference type="AlphaFoldDB" id="A0A507AJY2"/>
<feature type="compositionally biased region" description="Acidic residues" evidence="5">
    <location>
        <begin position="731"/>
        <end position="742"/>
    </location>
</feature>
<keyword evidence="8" id="KW-1185">Reference proteome</keyword>
<feature type="domain" description="Pre-rRNA-processing protein RIX1 N-terminal" evidence="6">
    <location>
        <begin position="123"/>
        <end position="195"/>
    </location>
</feature>
<feature type="domain" description="Pre-rRNA-processing protein RIX1 N-terminal" evidence="6">
    <location>
        <begin position="6"/>
        <end position="122"/>
    </location>
</feature>
<evidence type="ECO:0000256" key="5">
    <source>
        <dbReference type="SAM" id="MobiDB-lite"/>
    </source>
</evidence>
<protein>
    <recommendedName>
        <fullName evidence="3">Pre-rRNA-processing protein RIX1</fullName>
    </recommendedName>
</protein>
<dbReference type="RefSeq" id="XP_030991503.1">
    <property type="nucleotide sequence ID" value="XM_031143899.1"/>
</dbReference>
<comment type="caution">
    <text evidence="7">The sequence shown here is derived from an EMBL/GenBank/DDBJ whole genome shotgun (WGS) entry which is preliminary data.</text>
</comment>
<feature type="region of interest" description="Disordered" evidence="5">
    <location>
        <begin position="257"/>
        <end position="279"/>
    </location>
</feature>
<dbReference type="GO" id="GO:0006364">
    <property type="term" value="P:rRNA processing"/>
    <property type="evidence" value="ECO:0007669"/>
    <property type="project" value="TreeGrafter"/>
</dbReference>
<dbReference type="GeneID" id="41976430"/>
<reference evidence="7 8" key="1">
    <citation type="submission" date="2019-06" db="EMBL/GenBank/DDBJ databases">
        <title>Draft genome sequence of the filamentous fungus Phialemoniopsis curvata isolated from diesel fuel.</title>
        <authorList>
            <person name="Varaljay V.A."/>
            <person name="Lyon W.J."/>
            <person name="Crouch A.L."/>
            <person name="Drake C.E."/>
            <person name="Hollomon J.M."/>
            <person name="Nadeau L.J."/>
            <person name="Nunn H.S."/>
            <person name="Stevenson B.S."/>
            <person name="Bojanowski C.L."/>
            <person name="Crookes-Goodson W.J."/>
        </authorList>
    </citation>
    <scope>NUCLEOTIDE SEQUENCE [LARGE SCALE GENOMIC DNA]</scope>
    <source>
        <strain evidence="7 8">D216</strain>
    </source>
</reference>